<evidence type="ECO:0000313" key="2">
    <source>
        <dbReference type="Proteomes" id="UP001460270"/>
    </source>
</evidence>
<dbReference type="EMBL" id="JBBPFD010000013">
    <property type="protein sequence ID" value="KAK7901985.1"/>
    <property type="molecule type" value="Genomic_DNA"/>
</dbReference>
<dbReference type="AlphaFoldDB" id="A0AAW0NJR8"/>
<gene>
    <name evidence="1" type="ORF">WMY93_018754</name>
</gene>
<accession>A0AAW0NJR8</accession>
<keyword evidence="2" id="KW-1185">Reference proteome</keyword>
<reference evidence="2" key="1">
    <citation type="submission" date="2024-04" db="EMBL/GenBank/DDBJ databases">
        <title>Salinicola lusitanus LLJ914,a marine bacterium isolated from the Okinawa Trough.</title>
        <authorList>
            <person name="Li J."/>
        </authorList>
    </citation>
    <scope>NUCLEOTIDE SEQUENCE [LARGE SCALE GENOMIC DNA]</scope>
</reference>
<sequence>MFSISASGTTNLQHLSDSCFRRQLLSIDLVDKTLTCGDMGLSVCFIFPELLASCFPNEPAADIALNTVKTWIEQNSDKSEVFYKTLGAACFFPRSAALWMPRKMGRANDTAMQDYFAADVLCLRLLLASR</sequence>
<evidence type="ECO:0000313" key="1">
    <source>
        <dbReference type="EMBL" id="KAK7901985.1"/>
    </source>
</evidence>
<proteinExistence type="predicted"/>
<comment type="caution">
    <text evidence="1">The sequence shown here is derived from an EMBL/GenBank/DDBJ whole genome shotgun (WGS) entry which is preliminary data.</text>
</comment>
<organism evidence="1 2">
    <name type="scientific">Mugilogobius chulae</name>
    <name type="common">yellowstripe goby</name>
    <dbReference type="NCBI Taxonomy" id="88201"/>
    <lineage>
        <taxon>Eukaryota</taxon>
        <taxon>Metazoa</taxon>
        <taxon>Chordata</taxon>
        <taxon>Craniata</taxon>
        <taxon>Vertebrata</taxon>
        <taxon>Euteleostomi</taxon>
        <taxon>Actinopterygii</taxon>
        <taxon>Neopterygii</taxon>
        <taxon>Teleostei</taxon>
        <taxon>Neoteleostei</taxon>
        <taxon>Acanthomorphata</taxon>
        <taxon>Gobiaria</taxon>
        <taxon>Gobiiformes</taxon>
        <taxon>Gobioidei</taxon>
        <taxon>Gobiidae</taxon>
        <taxon>Gobionellinae</taxon>
        <taxon>Mugilogobius</taxon>
    </lineage>
</organism>
<protein>
    <submittedName>
        <fullName evidence="1">Uncharacterized protein</fullName>
    </submittedName>
</protein>
<dbReference type="Proteomes" id="UP001460270">
    <property type="component" value="Unassembled WGS sequence"/>
</dbReference>
<name>A0AAW0NJR8_9GOBI</name>